<dbReference type="InterPro" id="IPR029119">
    <property type="entry name" value="MutY_C"/>
</dbReference>
<organism evidence="18 19">
    <name type="scientific">Halospina denitrificans</name>
    <dbReference type="NCBI Taxonomy" id="332522"/>
    <lineage>
        <taxon>Bacteria</taxon>
        <taxon>Pseudomonadati</taxon>
        <taxon>Pseudomonadota</taxon>
        <taxon>Gammaproteobacteria</taxon>
        <taxon>Halospina</taxon>
    </lineage>
</organism>
<comment type="caution">
    <text evidence="18">The sequence shown here is derived from an EMBL/GenBank/DDBJ whole genome shotgun (WGS) entry which is preliminary data.</text>
</comment>
<evidence type="ECO:0000259" key="17">
    <source>
        <dbReference type="PROSITE" id="PS51462"/>
    </source>
</evidence>
<gene>
    <name evidence="18" type="ORF">DES49_2831</name>
</gene>
<evidence type="ECO:0000256" key="2">
    <source>
        <dbReference type="ARBA" id="ARBA00005582"/>
    </source>
</evidence>
<dbReference type="CDD" id="cd00564">
    <property type="entry name" value="TMP_TenI"/>
    <property type="match status" value="1"/>
</dbReference>
<protein>
    <recommendedName>
        <fullName evidence="13">8-oxo-dGTP diphosphatase</fullName>
        <ecNumber evidence="12">3.6.1.55</ecNumber>
    </recommendedName>
    <alternativeName>
        <fullName evidence="16">7,8-dihydro-8-oxoguanine-triphosphatase</fullName>
    </alternativeName>
    <alternativeName>
        <fullName evidence="15">Mutator protein MutT</fullName>
    </alternativeName>
    <alternativeName>
        <fullName evidence="14">dGTP pyrophosphohydrolase</fullName>
    </alternativeName>
</protein>
<dbReference type="Gene3D" id="3.20.20.70">
    <property type="entry name" value="Aldolase class I"/>
    <property type="match status" value="1"/>
</dbReference>
<comment type="catalytic activity">
    <reaction evidence="10">
        <text>8-oxo-dGTP + H2O = 8-oxo-dGMP + diphosphate + H(+)</text>
        <dbReference type="Rhea" id="RHEA:31575"/>
        <dbReference type="ChEBI" id="CHEBI:15377"/>
        <dbReference type="ChEBI" id="CHEBI:15378"/>
        <dbReference type="ChEBI" id="CHEBI:33019"/>
        <dbReference type="ChEBI" id="CHEBI:63224"/>
        <dbReference type="ChEBI" id="CHEBI:77896"/>
        <dbReference type="EC" id="3.6.1.55"/>
    </reaction>
</comment>
<dbReference type="GO" id="GO:0046872">
    <property type="term" value="F:metal ion binding"/>
    <property type="evidence" value="ECO:0007669"/>
    <property type="project" value="UniProtKB-KW"/>
</dbReference>
<feature type="domain" description="Nudix hydrolase" evidence="17">
    <location>
        <begin position="3"/>
        <end position="135"/>
    </location>
</feature>
<evidence type="ECO:0000256" key="4">
    <source>
        <dbReference type="ARBA" id="ARBA00022705"/>
    </source>
</evidence>
<dbReference type="Gene3D" id="3.90.79.10">
    <property type="entry name" value="Nucleoside Triphosphate Pyrophosphohydrolase"/>
    <property type="match status" value="1"/>
</dbReference>
<dbReference type="RefSeq" id="WP_133737056.1">
    <property type="nucleotide sequence ID" value="NZ_SOAX01000007.1"/>
</dbReference>
<dbReference type="InterPro" id="IPR015797">
    <property type="entry name" value="NUDIX_hydrolase-like_dom_sf"/>
</dbReference>
<dbReference type="Proteomes" id="UP000295830">
    <property type="component" value="Unassembled WGS sequence"/>
</dbReference>
<evidence type="ECO:0000256" key="5">
    <source>
        <dbReference type="ARBA" id="ARBA00022723"/>
    </source>
</evidence>
<dbReference type="InterPro" id="IPR020476">
    <property type="entry name" value="Nudix_hydrolase"/>
</dbReference>
<dbReference type="PROSITE" id="PS51462">
    <property type="entry name" value="NUDIX"/>
    <property type="match status" value="1"/>
</dbReference>
<dbReference type="InterPro" id="IPR013785">
    <property type="entry name" value="Aldolase_TIM"/>
</dbReference>
<dbReference type="GO" id="GO:0044715">
    <property type="term" value="F:8-oxo-dGDP phosphatase activity"/>
    <property type="evidence" value="ECO:0007669"/>
    <property type="project" value="TreeGrafter"/>
</dbReference>
<dbReference type="GO" id="GO:0009228">
    <property type="term" value="P:thiamine biosynthetic process"/>
    <property type="evidence" value="ECO:0007669"/>
    <property type="project" value="UniProtKB-KW"/>
</dbReference>
<dbReference type="PANTHER" id="PTHR47707">
    <property type="entry name" value="8-OXO-DGTP DIPHOSPHATASE"/>
    <property type="match status" value="1"/>
</dbReference>
<evidence type="ECO:0000313" key="18">
    <source>
        <dbReference type="EMBL" id="TDT37868.1"/>
    </source>
</evidence>
<comment type="similarity">
    <text evidence="2">Belongs to the Nudix hydrolase family.</text>
</comment>
<keyword evidence="3" id="KW-0515">Mutator protein</keyword>
<evidence type="ECO:0000256" key="14">
    <source>
        <dbReference type="ARBA" id="ARBA00041592"/>
    </source>
</evidence>
<dbReference type="Pfam" id="PF14815">
    <property type="entry name" value="NUDIX_4"/>
    <property type="match status" value="1"/>
</dbReference>
<comment type="cofactor">
    <cofactor evidence="1">
        <name>Mg(2+)</name>
        <dbReference type="ChEBI" id="CHEBI:18420"/>
    </cofactor>
</comment>
<dbReference type="PROSITE" id="PS00893">
    <property type="entry name" value="NUDIX_BOX"/>
    <property type="match status" value="1"/>
</dbReference>
<dbReference type="SUPFAM" id="SSF51391">
    <property type="entry name" value="Thiamin phosphate synthase"/>
    <property type="match status" value="1"/>
</dbReference>
<dbReference type="PANTHER" id="PTHR47707:SF1">
    <property type="entry name" value="NUDIX HYDROLASE FAMILY PROTEIN"/>
    <property type="match status" value="1"/>
</dbReference>
<evidence type="ECO:0000256" key="9">
    <source>
        <dbReference type="ARBA" id="ARBA00023204"/>
    </source>
</evidence>
<dbReference type="EMBL" id="SOAX01000007">
    <property type="protein sequence ID" value="TDT37868.1"/>
    <property type="molecule type" value="Genomic_DNA"/>
</dbReference>
<keyword evidence="8" id="KW-0460">Magnesium</keyword>
<dbReference type="CDD" id="cd03425">
    <property type="entry name" value="NUDIX_MutT_NudA_like"/>
    <property type="match status" value="1"/>
</dbReference>
<dbReference type="InterPro" id="IPR022998">
    <property type="entry name" value="ThiamineP_synth_TenI"/>
</dbReference>
<keyword evidence="5" id="KW-0479">Metal-binding</keyword>
<evidence type="ECO:0000256" key="16">
    <source>
        <dbReference type="ARBA" id="ARBA00042798"/>
    </source>
</evidence>
<dbReference type="Pfam" id="PF02581">
    <property type="entry name" value="TMP-TENI"/>
    <property type="match status" value="1"/>
</dbReference>
<proteinExistence type="inferred from homology"/>
<evidence type="ECO:0000256" key="13">
    <source>
        <dbReference type="ARBA" id="ARBA00040794"/>
    </source>
</evidence>
<evidence type="ECO:0000256" key="15">
    <source>
        <dbReference type="ARBA" id="ARBA00041979"/>
    </source>
</evidence>
<keyword evidence="19" id="KW-1185">Reference proteome</keyword>
<reference evidence="18 19" key="1">
    <citation type="submission" date="2019-03" db="EMBL/GenBank/DDBJ databases">
        <title>Genomic Encyclopedia of Type Strains, Phase IV (KMG-IV): sequencing the most valuable type-strain genomes for metagenomic binning, comparative biology and taxonomic classification.</title>
        <authorList>
            <person name="Goeker M."/>
        </authorList>
    </citation>
    <scope>NUCLEOTIDE SEQUENCE [LARGE SCALE GENOMIC DNA]</scope>
    <source>
        <strain evidence="18 19">DSM 15505</strain>
    </source>
</reference>
<dbReference type="PRINTS" id="PR00502">
    <property type="entry name" value="NUDIXFAMILY"/>
</dbReference>
<dbReference type="InterPro" id="IPR020084">
    <property type="entry name" value="NUDIX_hydrolase_CS"/>
</dbReference>
<dbReference type="InterPro" id="IPR047127">
    <property type="entry name" value="MutT-like"/>
</dbReference>
<dbReference type="GO" id="GO:0008413">
    <property type="term" value="F:8-oxo-7,8-dihydroguanosine triphosphate pyrophosphatase activity"/>
    <property type="evidence" value="ECO:0007669"/>
    <property type="project" value="TreeGrafter"/>
</dbReference>
<accession>A0A4V3EPJ4</accession>
<evidence type="ECO:0000256" key="12">
    <source>
        <dbReference type="ARBA" id="ARBA00038905"/>
    </source>
</evidence>
<evidence type="ECO:0000256" key="7">
    <source>
        <dbReference type="ARBA" id="ARBA00022801"/>
    </source>
</evidence>
<keyword evidence="7" id="KW-0378">Hydrolase</keyword>
<dbReference type="EC" id="3.6.1.55" evidence="12"/>
<dbReference type="NCBIfam" id="NF006530">
    <property type="entry name" value="PRK08999.1"/>
    <property type="match status" value="1"/>
</dbReference>
<evidence type="ECO:0000256" key="8">
    <source>
        <dbReference type="ARBA" id="ARBA00022842"/>
    </source>
</evidence>
<dbReference type="GO" id="GO:0044716">
    <property type="term" value="F:8-oxo-GDP phosphatase activity"/>
    <property type="evidence" value="ECO:0007669"/>
    <property type="project" value="TreeGrafter"/>
</dbReference>
<dbReference type="SUPFAM" id="SSF55811">
    <property type="entry name" value="Nudix"/>
    <property type="match status" value="1"/>
</dbReference>
<evidence type="ECO:0000256" key="1">
    <source>
        <dbReference type="ARBA" id="ARBA00001946"/>
    </source>
</evidence>
<comment type="catalytic activity">
    <reaction evidence="11">
        <text>8-oxo-GTP + H2O = 8-oxo-GMP + diphosphate + H(+)</text>
        <dbReference type="Rhea" id="RHEA:67616"/>
        <dbReference type="ChEBI" id="CHEBI:15377"/>
        <dbReference type="ChEBI" id="CHEBI:15378"/>
        <dbReference type="ChEBI" id="CHEBI:33019"/>
        <dbReference type="ChEBI" id="CHEBI:143553"/>
        <dbReference type="ChEBI" id="CHEBI:145694"/>
    </reaction>
</comment>
<evidence type="ECO:0000256" key="3">
    <source>
        <dbReference type="ARBA" id="ARBA00022457"/>
    </source>
</evidence>
<name>A0A4V3EPJ4_9GAMM</name>
<keyword evidence="4" id="KW-0235">DNA replication</keyword>
<sequence>MAVVHVALGVVLDTGSGRRRALVAHRSADQHQGGLLEFPGGKVDAGETAREGLCRELREEVGLSVDPGAPEFLMRVEHDYGDRRVRLEVFTITRYTGHPASREGQTLGWRELEGLEPGEFPAANRVILQALQQPDFILITGTEPPVSDLPPGALRDWLSGWAGSDCVLRAPGRSATDYRRDFECLNGAAGDADVRVLVHGGPEVLEQCPEAVGLHLPWAVAARHSARPVSGAHRLGVSCHDEVALRHAEQLGADYAFLSPVRPTRTHSGQPAIGWDRFHAMAESVSLPVYGLGGLGPDDLEQVRARGGCGVAGIRFWWDTKGEFS</sequence>
<dbReference type="InterPro" id="IPR000086">
    <property type="entry name" value="NUDIX_hydrolase_dom"/>
</dbReference>
<dbReference type="GO" id="GO:0006260">
    <property type="term" value="P:DNA replication"/>
    <property type="evidence" value="ECO:0007669"/>
    <property type="project" value="UniProtKB-KW"/>
</dbReference>
<evidence type="ECO:0000256" key="11">
    <source>
        <dbReference type="ARBA" id="ARBA00036904"/>
    </source>
</evidence>
<dbReference type="AlphaFoldDB" id="A0A4V3EPJ4"/>
<dbReference type="InterPro" id="IPR036206">
    <property type="entry name" value="ThiamineP_synth_sf"/>
</dbReference>
<evidence type="ECO:0000313" key="19">
    <source>
        <dbReference type="Proteomes" id="UP000295830"/>
    </source>
</evidence>
<dbReference type="GO" id="GO:0006281">
    <property type="term" value="P:DNA repair"/>
    <property type="evidence" value="ECO:0007669"/>
    <property type="project" value="UniProtKB-KW"/>
</dbReference>
<evidence type="ECO:0000256" key="10">
    <source>
        <dbReference type="ARBA" id="ARBA00035861"/>
    </source>
</evidence>
<keyword evidence="9" id="KW-0234">DNA repair</keyword>
<keyword evidence="6" id="KW-0227">DNA damage</keyword>
<dbReference type="OrthoDB" id="9810648at2"/>
<evidence type="ECO:0000256" key="6">
    <source>
        <dbReference type="ARBA" id="ARBA00022763"/>
    </source>
</evidence>
<dbReference type="GO" id="GO:0035539">
    <property type="term" value="F:8-oxo-7,8-dihydrodeoxyguanosine triphosphate pyrophosphatase activity"/>
    <property type="evidence" value="ECO:0007669"/>
    <property type="project" value="UniProtKB-EC"/>
</dbReference>